<comment type="cofactor">
    <cofactor evidence="18">
        <name>Cu cation</name>
        <dbReference type="ChEBI" id="CHEBI:23378"/>
    </cofactor>
    <text evidence="18">Binds a copper A center.</text>
</comment>
<evidence type="ECO:0000259" key="21">
    <source>
        <dbReference type="PROSITE" id="PS50999"/>
    </source>
</evidence>
<dbReference type="InterPro" id="IPR014222">
    <property type="entry name" value="Cyt_c_oxidase_su2"/>
</dbReference>
<evidence type="ECO:0000256" key="8">
    <source>
        <dbReference type="ARBA" id="ARBA00022723"/>
    </source>
</evidence>
<dbReference type="InterPro" id="IPR001505">
    <property type="entry name" value="Copper_CuA"/>
</dbReference>
<keyword evidence="11" id="KW-1278">Translocase</keyword>
<evidence type="ECO:0000256" key="2">
    <source>
        <dbReference type="ARBA" id="ARBA00007866"/>
    </source>
</evidence>
<dbReference type="NCBIfam" id="TIGR02866">
    <property type="entry name" value="CoxB"/>
    <property type="match status" value="1"/>
</dbReference>
<keyword evidence="14 18" id="KW-0186">Copper</keyword>
<feature type="transmembrane region" description="Helical" evidence="19">
    <location>
        <begin position="63"/>
        <end position="85"/>
    </location>
</feature>
<organism evidence="22">
    <name type="scientific">Neuroctenus sp</name>
    <dbReference type="NCBI Taxonomy" id="2931907"/>
    <lineage>
        <taxon>Eukaryota</taxon>
        <taxon>Metazoa</taxon>
        <taxon>Ecdysozoa</taxon>
        <taxon>Arthropoda</taxon>
        <taxon>Hexapoda</taxon>
        <taxon>Insecta</taxon>
        <taxon>Pterygota</taxon>
        <taxon>Neoptera</taxon>
        <taxon>Paraneoptera</taxon>
        <taxon>Hemiptera</taxon>
        <taxon>Heteroptera</taxon>
        <taxon>Panheteroptera</taxon>
        <taxon>Pentatomomorpha</taxon>
        <taxon>Aradoidea</taxon>
        <taxon>Aradidae</taxon>
        <taxon>Mezirinae</taxon>
        <taxon>Neuroctenus</taxon>
    </lineage>
</organism>
<sequence>MATWSNISFQDANSPTMEQLTFFHDHTMMMLTMIMVTITYIMISMTTNKITNRFLLHGQAIELIWTVMPAVVLMFIALPSLRILYMMDEMMNPSMTVKAIGHQWYWSYEYTDFKSIEFDSYMKSEYEPSDYRLLDVDNRVVVPMNTPIRVIATSADVIHSWAVPSLGVKVDATPGRLNQAFMLIKRPGIMFGQCSEICGANHSFMPITIESVPMPNFLSWMNSQ</sequence>
<evidence type="ECO:0000256" key="17">
    <source>
        <dbReference type="ARBA" id="ARBA00049512"/>
    </source>
</evidence>
<keyword evidence="6 18" id="KW-0679">Respiratory chain</keyword>
<dbReference type="Gene3D" id="2.60.40.420">
    <property type="entry name" value="Cupredoxins - blue copper proteins"/>
    <property type="match status" value="1"/>
</dbReference>
<proteinExistence type="inferred from homology"/>
<dbReference type="InterPro" id="IPR045187">
    <property type="entry name" value="CcO_II"/>
</dbReference>
<dbReference type="EMBL" id="MW619719">
    <property type="protein sequence ID" value="UPI55301.1"/>
    <property type="molecule type" value="Genomic_DNA"/>
</dbReference>
<dbReference type="FunFam" id="2.60.40.420:FF:000001">
    <property type="entry name" value="Cytochrome c oxidase subunit 2"/>
    <property type="match status" value="1"/>
</dbReference>
<dbReference type="Gene3D" id="1.10.287.90">
    <property type="match status" value="1"/>
</dbReference>
<evidence type="ECO:0000256" key="19">
    <source>
        <dbReference type="SAM" id="Phobius"/>
    </source>
</evidence>
<feature type="transmembrane region" description="Helical" evidence="19">
    <location>
        <begin position="27"/>
        <end position="43"/>
    </location>
</feature>
<keyword evidence="9 18" id="KW-0999">Mitochondrion inner membrane</keyword>
<dbReference type="InterPro" id="IPR008972">
    <property type="entry name" value="Cupredoxin"/>
</dbReference>
<dbReference type="GO" id="GO:0004129">
    <property type="term" value="F:cytochrome-c oxidase activity"/>
    <property type="evidence" value="ECO:0007669"/>
    <property type="project" value="UniProtKB-EC"/>
</dbReference>
<dbReference type="PROSITE" id="PS00078">
    <property type="entry name" value="COX2"/>
    <property type="match status" value="1"/>
</dbReference>
<dbReference type="SUPFAM" id="SSF81464">
    <property type="entry name" value="Cytochrome c oxidase subunit II-like, transmembrane region"/>
    <property type="match status" value="1"/>
</dbReference>
<keyword evidence="16 18" id="KW-0472">Membrane</keyword>
<evidence type="ECO:0000256" key="5">
    <source>
        <dbReference type="ARBA" id="ARBA00022448"/>
    </source>
</evidence>
<dbReference type="InterPro" id="IPR011759">
    <property type="entry name" value="Cyt_c_oxidase_su2_TM_dom"/>
</dbReference>
<comment type="subunit">
    <text evidence="3">Component of the cytochrome c oxidase (complex IV, CIV), a multisubunit enzyme composed of a catalytic core of 3 subunits and several supernumerary subunits. The complex exists as a monomer or a dimer and forms supercomplexes (SCs) in the inner mitochondrial membrane with ubiquinol-cytochrome c oxidoreductase (cytochrome b-c1 complex, complex III, CIII).</text>
</comment>
<evidence type="ECO:0000256" key="10">
    <source>
        <dbReference type="ARBA" id="ARBA00022842"/>
    </source>
</evidence>
<protein>
    <recommendedName>
        <fullName evidence="4 18">Cytochrome c oxidase subunit 2</fullName>
    </recommendedName>
</protein>
<name>A0A8T9VZK7_9HEMI</name>
<keyword evidence="10" id="KW-0460">Magnesium</keyword>
<evidence type="ECO:0000313" key="22">
    <source>
        <dbReference type="EMBL" id="UPI55301.1"/>
    </source>
</evidence>
<dbReference type="GO" id="GO:0016491">
    <property type="term" value="F:oxidoreductase activity"/>
    <property type="evidence" value="ECO:0007669"/>
    <property type="project" value="InterPro"/>
</dbReference>
<comment type="function">
    <text evidence="18">Component of the cytochrome c oxidase, the last enzyme in the mitochondrial electron transport chain which drives oxidative phosphorylation. The respiratory chain contains 3 multisubunit complexes succinate dehydrogenase (complex II, CII), ubiquinol-cytochrome c oxidoreductase (cytochrome b-c1 complex, complex III, CIII) and cytochrome c oxidase (complex IV, CIV), that cooperate to transfer electrons derived from NADH and succinate to molecular oxygen, creating an electrochemical gradient over the inner membrane that drives transmembrane transport and the ATP synthase. Cytochrome c oxidase is the component of the respiratory chain that catalyzes the reduction of oxygen to water. Electrons originating from reduced cytochrome c in the intermembrane space (IMS) are transferred via the dinuclear copper A center (CU(A)) of subunit 2 and heme A of subunit 1 to the active site in subunit 1, a binuclear center (BNC) formed by heme A3 and copper B (CU(B)). The BNC reduces molecular oxygen to 2 water molecules using 4 electrons from cytochrome c in the IMS and 4 protons from the mitochondrial matrix.</text>
</comment>
<geneLocation type="mitochondrion" evidence="22"/>
<dbReference type="InterPro" id="IPR002429">
    <property type="entry name" value="CcO_II-like_C"/>
</dbReference>
<evidence type="ECO:0000256" key="13">
    <source>
        <dbReference type="ARBA" id="ARBA00022989"/>
    </source>
</evidence>
<dbReference type="SUPFAM" id="SSF49503">
    <property type="entry name" value="Cupredoxins"/>
    <property type="match status" value="1"/>
</dbReference>
<evidence type="ECO:0000256" key="14">
    <source>
        <dbReference type="ARBA" id="ARBA00023008"/>
    </source>
</evidence>
<dbReference type="Pfam" id="PF00116">
    <property type="entry name" value="COX2"/>
    <property type="match status" value="1"/>
</dbReference>
<comment type="subcellular location">
    <subcellularLocation>
        <location evidence="1 18">Mitochondrion inner membrane</location>
        <topology evidence="1 18">Multi-pass membrane protein</topology>
    </subcellularLocation>
</comment>
<keyword evidence="13 19" id="KW-1133">Transmembrane helix</keyword>
<keyword evidence="8 18" id="KW-0479">Metal-binding</keyword>
<comment type="catalytic activity">
    <reaction evidence="17">
        <text>4 Fe(II)-[cytochrome c] + O2 + 8 H(+)(in) = 4 Fe(III)-[cytochrome c] + 2 H2O + 4 H(+)(out)</text>
        <dbReference type="Rhea" id="RHEA:11436"/>
        <dbReference type="Rhea" id="RHEA-COMP:10350"/>
        <dbReference type="Rhea" id="RHEA-COMP:14399"/>
        <dbReference type="ChEBI" id="CHEBI:15377"/>
        <dbReference type="ChEBI" id="CHEBI:15378"/>
        <dbReference type="ChEBI" id="CHEBI:15379"/>
        <dbReference type="ChEBI" id="CHEBI:29033"/>
        <dbReference type="ChEBI" id="CHEBI:29034"/>
        <dbReference type="EC" id="7.1.1.9"/>
    </reaction>
    <physiologicalReaction direction="left-to-right" evidence="17">
        <dbReference type="Rhea" id="RHEA:11437"/>
    </physiologicalReaction>
</comment>
<dbReference type="InterPro" id="IPR036257">
    <property type="entry name" value="Cyt_c_oxidase_su2_TM_sf"/>
</dbReference>
<feature type="domain" description="Cytochrome oxidase subunit II copper A binding" evidence="20">
    <location>
        <begin position="92"/>
        <end position="223"/>
    </location>
</feature>
<dbReference type="GO" id="GO:0042773">
    <property type="term" value="P:ATP synthesis coupled electron transport"/>
    <property type="evidence" value="ECO:0007669"/>
    <property type="project" value="TreeGrafter"/>
</dbReference>
<keyword evidence="15 18" id="KW-0496">Mitochondrion</keyword>
<evidence type="ECO:0000256" key="16">
    <source>
        <dbReference type="ARBA" id="ARBA00023136"/>
    </source>
</evidence>
<dbReference type="PANTHER" id="PTHR22888">
    <property type="entry name" value="CYTOCHROME C OXIDASE, SUBUNIT II"/>
    <property type="match status" value="1"/>
</dbReference>
<evidence type="ECO:0000259" key="20">
    <source>
        <dbReference type="PROSITE" id="PS50857"/>
    </source>
</evidence>
<dbReference type="Pfam" id="PF02790">
    <property type="entry name" value="COX2_TM"/>
    <property type="match status" value="1"/>
</dbReference>
<dbReference type="PROSITE" id="PS50999">
    <property type="entry name" value="COX2_TM"/>
    <property type="match status" value="1"/>
</dbReference>
<evidence type="ECO:0000256" key="18">
    <source>
        <dbReference type="RuleBase" id="RU000457"/>
    </source>
</evidence>
<evidence type="ECO:0000256" key="1">
    <source>
        <dbReference type="ARBA" id="ARBA00004448"/>
    </source>
</evidence>
<dbReference type="PROSITE" id="PS50857">
    <property type="entry name" value="COX2_CUA"/>
    <property type="match status" value="1"/>
</dbReference>
<dbReference type="GO" id="GO:0005507">
    <property type="term" value="F:copper ion binding"/>
    <property type="evidence" value="ECO:0007669"/>
    <property type="project" value="InterPro"/>
</dbReference>
<evidence type="ECO:0000256" key="3">
    <source>
        <dbReference type="ARBA" id="ARBA00011164"/>
    </source>
</evidence>
<evidence type="ECO:0000256" key="15">
    <source>
        <dbReference type="ARBA" id="ARBA00023128"/>
    </source>
</evidence>
<dbReference type="FunFam" id="1.10.287.90:FF:000001">
    <property type="entry name" value="Cytochrome c oxidase subunit 2"/>
    <property type="match status" value="1"/>
</dbReference>
<accession>A0A8T9VZK7</accession>
<keyword evidence="5 18" id="KW-0813">Transport</keyword>
<evidence type="ECO:0000256" key="7">
    <source>
        <dbReference type="ARBA" id="ARBA00022692"/>
    </source>
</evidence>
<dbReference type="InterPro" id="IPR034210">
    <property type="entry name" value="CcO_II_C"/>
</dbReference>
<dbReference type="GO" id="GO:0005743">
    <property type="term" value="C:mitochondrial inner membrane"/>
    <property type="evidence" value="ECO:0007669"/>
    <property type="project" value="UniProtKB-SubCell"/>
</dbReference>
<reference evidence="22" key="1">
    <citation type="journal article" date="2022" name="Cladistics">
        <title>Diversification of the phytophagous lineages of true bugs (Insecta: Hemiptera: Heteroptera) shortly after that of the flowering plants.</title>
        <authorList>
            <person name="Ye F."/>
            <person name="Kment P."/>
            <person name="Redei D."/>
            <person name="Luo J.Y."/>
            <person name="Wang Y.H."/>
            <person name="Kuechler S.M."/>
            <person name="Zhang W.W."/>
            <person name="Chen P.P."/>
            <person name="Wu H.Y."/>
            <person name="Wu Y.Z."/>
            <person name="Sun X.Y."/>
            <person name="Ding L."/>
            <person name="Wang Y.R."/>
            <person name="Xie Q."/>
        </authorList>
    </citation>
    <scope>NUCLEOTIDE SEQUENCE</scope>
</reference>
<evidence type="ECO:0000256" key="11">
    <source>
        <dbReference type="ARBA" id="ARBA00022967"/>
    </source>
</evidence>
<evidence type="ECO:0000256" key="4">
    <source>
        <dbReference type="ARBA" id="ARBA00015946"/>
    </source>
</evidence>
<keyword evidence="12 18" id="KW-0249">Electron transport</keyword>
<evidence type="ECO:0000256" key="9">
    <source>
        <dbReference type="ARBA" id="ARBA00022792"/>
    </source>
</evidence>
<feature type="domain" description="Cytochrome oxidase subunit II transmembrane region profile" evidence="21">
    <location>
        <begin position="1"/>
        <end position="91"/>
    </location>
</feature>
<keyword evidence="7 18" id="KW-0812">Transmembrane</keyword>
<dbReference type="PANTHER" id="PTHR22888:SF9">
    <property type="entry name" value="CYTOCHROME C OXIDASE SUBUNIT 2"/>
    <property type="match status" value="1"/>
</dbReference>
<evidence type="ECO:0000256" key="6">
    <source>
        <dbReference type="ARBA" id="ARBA00022660"/>
    </source>
</evidence>
<comment type="similarity">
    <text evidence="2 18">Belongs to the cytochrome c oxidase subunit 2 family.</text>
</comment>
<dbReference type="CDD" id="cd13912">
    <property type="entry name" value="CcO_II_C"/>
    <property type="match status" value="1"/>
</dbReference>
<dbReference type="AlphaFoldDB" id="A0A8T9VZK7"/>
<evidence type="ECO:0000256" key="12">
    <source>
        <dbReference type="ARBA" id="ARBA00022982"/>
    </source>
</evidence>
<dbReference type="PRINTS" id="PR01166">
    <property type="entry name" value="CYCOXIDASEII"/>
</dbReference>